<dbReference type="InterPro" id="IPR018108">
    <property type="entry name" value="MCP_transmembrane"/>
</dbReference>
<dbReference type="Gene3D" id="1.50.40.10">
    <property type="entry name" value="Mitochondrial carrier domain"/>
    <property type="match status" value="1"/>
</dbReference>
<evidence type="ECO:0000256" key="11">
    <source>
        <dbReference type="RuleBase" id="RU000488"/>
    </source>
</evidence>
<feature type="repeat" description="Solcar" evidence="10">
    <location>
        <begin position="2"/>
        <end position="100"/>
    </location>
</feature>
<dbReference type="InterPro" id="IPR023395">
    <property type="entry name" value="MCP_dom_sf"/>
</dbReference>
<dbReference type="EMBL" id="BTGB01000003">
    <property type="protein sequence ID" value="GMM46161.1"/>
    <property type="molecule type" value="Genomic_DNA"/>
</dbReference>
<evidence type="ECO:0000313" key="13">
    <source>
        <dbReference type="EMBL" id="GMM46161.1"/>
    </source>
</evidence>
<dbReference type="AlphaFoldDB" id="A0AAV5R4H7"/>
<feature type="repeat" description="Solcar" evidence="10">
    <location>
        <begin position="218"/>
        <end position="304"/>
    </location>
</feature>
<dbReference type="PROSITE" id="PS50920">
    <property type="entry name" value="SOLCAR"/>
    <property type="match status" value="3"/>
</dbReference>
<keyword evidence="7 12" id="KW-1133">Transmembrane helix</keyword>
<keyword evidence="3 11" id="KW-0813">Transport</keyword>
<dbReference type="GO" id="GO:0005743">
    <property type="term" value="C:mitochondrial inner membrane"/>
    <property type="evidence" value="ECO:0007669"/>
    <property type="project" value="UniProtKB-SubCell"/>
</dbReference>
<feature type="repeat" description="Solcar" evidence="10">
    <location>
        <begin position="114"/>
        <end position="201"/>
    </location>
</feature>
<proteinExistence type="inferred from homology"/>
<feature type="transmembrane region" description="Helical" evidence="12">
    <location>
        <begin position="72"/>
        <end position="93"/>
    </location>
</feature>
<dbReference type="Proteomes" id="UP001378960">
    <property type="component" value="Unassembled WGS sequence"/>
</dbReference>
<evidence type="ECO:0000256" key="7">
    <source>
        <dbReference type="ARBA" id="ARBA00022989"/>
    </source>
</evidence>
<keyword evidence="8" id="KW-0496">Mitochondrion</keyword>
<feature type="transmembrane region" description="Helical" evidence="12">
    <location>
        <begin position="119"/>
        <end position="140"/>
    </location>
</feature>
<keyword evidence="9 10" id="KW-0472">Membrane</keyword>
<evidence type="ECO:0000256" key="4">
    <source>
        <dbReference type="ARBA" id="ARBA00022692"/>
    </source>
</evidence>
<evidence type="ECO:0000313" key="14">
    <source>
        <dbReference type="Proteomes" id="UP001378960"/>
    </source>
</evidence>
<dbReference type="Pfam" id="PF00153">
    <property type="entry name" value="Mito_carr"/>
    <property type="match status" value="3"/>
</dbReference>
<protein>
    <submittedName>
        <fullName evidence="13">Flavin adenine dinucleotide transporter</fullName>
    </submittedName>
</protein>
<evidence type="ECO:0000256" key="2">
    <source>
        <dbReference type="ARBA" id="ARBA00006375"/>
    </source>
</evidence>
<comment type="subcellular location">
    <subcellularLocation>
        <location evidence="1">Mitochondrion inner membrane</location>
        <topology evidence="1">Multi-pass membrane protein</topology>
    </subcellularLocation>
</comment>
<evidence type="ECO:0000256" key="3">
    <source>
        <dbReference type="ARBA" id="ARBA00022448"/>
    </source>
</evidence>
<evidence type="ECO:0000256" key="1">
    <source>
        <dbReference type="ARBA" id="ARBA00004448"/>
    </source>
</evidence>
<evidence type="ECO:0000256" key="8">
    <source>
        <dbReference type="ARBA" id="ARBA00023128"/>
    </source>
</evidence>
<evidence type="ECO:0000256" key="6">
    <source>
        <dbReference type="ARBA" id="ARBA00022792"/>
    </source>
</evidence>
<comment type="caution">
    <text evidence="13">The sequence shown here is derived from an EMBL/GenBank/DDBJ whole genome shotgun (WGS) entry which is preliminary data.</text>
</comment>
<name>A0AAV5R4H7_PICKL</name>
<keyword evidence="4 10" id="KW-0812">Transmembrane</keyword>
<reference evidence="13 14" key="1">
    <citation type="journal article" date="2023" name="Elife">
        <title>Identification of key yeast species and microbe-microbe interactions impacting larval growth of Drosophila in the wild.</title>
        <authorList>
            <person name="Mure A."/>
            <person name="Sugiura Y."/>
            <person name="Maeda R."/>
            <person name="Honda K."/>
            <person name="Sakurai N."/>
            <person name="Takahashi Y."/>
            <person name="Watada M."/>
            <person name="Katoh T."/>
            <person name="Gotoh A."/>
            <person name="Gotoh Y."/>
            <person name="Taniguchi I."/>
            <person name="Nakamura K."/>
            <person name="Hayashi T."/>
            <person name="Katayama T."/>
            <person name="Uemura T."/>
            <person name="Hattori Y."/>
        </authorList>
    </citation>
    <scope>NUCLEOTIDE SEQUENCE [LARGE SCALE GENOMIC DNA]</scope>
    <source>
        <strain evidence="13 14">PK-24</strain>
    </source>
</reference>
<dbReference type="InterPro" id="IPR044712">
    <property type="entry name" value="SLC25A32-like"/>
</dbReference>
<dbReference type="InterPro" id="IPR002067">
    <property type="entry name" value="MCP"/>
</dbReference>
<evidence type="ECO:0000256" key="9">
    <source>
        <dbReference type="ARBA" id="ARBA00023136"/>
    </source>
</evidence>
<keyword evidence="6" id="KW-0999">Mitochondrion inner membrane</keyword>
<dbReference type="GO" id="GO:0015215">
    <property type="term" value="F:nucleotide transmembrane transporter activity"/>
    <property type="evidence" value="ECO:0007669"/>
    <property type="project" value="UniProtKB-ARBA"/>
</dbReference>
<evidence type="ECO:0000256" key="10">
    <source>
        <dbReference type="PROSITE-ProRule" id="PRU00282"/>
    </source>
</evidence>
<keyword evidence="14" id="KW-1185">Reference proteome</keyword>
<dbReference type="PRINTS" id="PR00926">
    <property type="entry name" value="MITOCARRIER"/>
</dbReference>
<evidence type="ECO:0000256" key="12">
    <source>
        <dbReference type="SAM" id="Phobius"/>
    </source>
</evidence>
<dbReference type="PANTHER" id="PTHR45683">
    <property type="entry name" value="MITOCHONDRIAL NICOTINAMIDE ADENINE DINUCLEOTIDE TRANSPORTER 1-RELATED-RELATED"/>
    <property type="match status" value="1"/>
</dbReference>
<organism evidence="13 14">
    <name type="scientific">Pichia kluyveri</name>
    <name type="common">Yeast</name>
    <dbReference type="NCBI Taxonomy" id="36015"/>
    <lineage>
        <taxon>Eukaryota</taxon>
        <taxon>Fungi</taxon>
        <taxon>Dikarya</taxon>
        <taxon>Ascomycota</taxon>
        <taxon>Saccharomycotina</taxon>
        <taxon>Pichiomycetes</taxon>
        <taxon>Pichiales</taxon>
        <taxon>Pichiaceae</taxon>
        <taxon>Pichia</taxon>
    </lineage>
</organism>
<gene>
    <name evidence="13" type="ORF">DAPK24_027360</name>
</gene>
<accession>A0AAV5R4H7</accession>
<keyword evidence="5" id="KW-0677">Repeat</keyword>
<comment type="similarity">
    <text evidence="2 11">Belongs to the mitochondrial carrier (TC 2.A.29) family.</text>
</comment>
<sequence length="306" mass="34659">MDRNRVEAVAGLCAGFSTTLLTHPLDFFKLRLQLDTSSPNQLTALKKIYNQLVSSSSNNNGQLSYYKFIQNIYRGIGPNLIGSTSAWALYFYMYRQFKDLSLLIINKSNDDKHLKHYNYLLSAFLAGWSTSILTNPIWVIKTRMIAIDRSSPNAYKSIINGISNIYENEGLKGFYRGLVPALFNVAQGAVQLSIYDLLKRQISDNDNDDDNDGNNKSLTTLQYVYSSSISKMLSTSIFYPLQMIRSRLQILTTNPPNYSIIPLTVNIIRREGILAIYKGLPANLLRVVPATCITFLVYEKSKQILF</sequence>
<evidence type="ECO:0000256" key="5">
    <source>
        <dbReference type="ARBA" id="ARBA00022737"/>
    </source>
</evidence>
<dbReference type="SUPFAM" id="SSF103506">
    <property type="entry name" value="Mitochondrial carrier"/>
    <property type="match status" value="1"/>
</dbReference>